<comment type="caution">
    <text evidence="4">The sequence shown here is derived from an EMBL/GenBank/DDBJ whole genome shotgun (WGS) entry which is preliminary data.</text>
</comment>
<gene>
    <name evidence="4" type="ORF">FGO68_gene17498</name>
</gene>
<sequence>MSVINKREFFLIWTKQTIRNIQFRYSQVIKAPLGTDLLQDDPQFQDFAHFAEFYGDQIVTTQLLTNPQFMLDLLQIHNGREFFPKEALNHDYSQMKFAEEDSFKGSPQKLLQLKAGQMKETTDHILHLIKIFFERRMFDGKNLFRVLSKCCDQEDIRLKIFELVFLVCLFSKDFPIGKIESYCDEEKRQQLNIFNSATNNLHERCNPMLTKCIFQIAGDTLKQFTLSQEEIEATLHFIGSEDFFMHNCHKLNINDTSFESDHPASATEDILIKCGRSIYSGNTIEVQEIKSGERNHHRREMSIDTLNITPNSLSKVNSPTNGGSNNLRVKSPGRGSNYGGTEKQQIDLESVLKLQELEMANFQLKSENIALKKSIDALEDALGKASEDLEHQLNKLQQSFNDEINQIMREKRDKERVIQRQAEDIEHLHEQIQLFTEVQHELQQKLIKASEIVPQKQKIEAELELVQSQLATKQSELSSRNQEIKKLITQLKSEQEANALKIQQFNAQPPKEVHVQQKKPVMVSQIQQVGEEMLGNADYNKLKIECQELRDQHVKIANKLAYYKERSMRLDDTVFITDSKVGNLSKENQTLLTQMQDISDRMRELVGKYKQKKIQIAQLESKIALLEQNGDRRSISQWKHLVVYSNLCSILLSFLICYYIF</sequence>
<dbReference type="AlphaFoldDB" id="A0A8J8NTQ2"/>
<feature type="compositionally biased region" description="Polar residues" evidence="2">
    <location>
        <begin position="309"/>
        <end position="328"/>
    </location>
</feature>
<evidence type="ECO:0000256" key="2">
    <source>
        <dbReference type="SAM" id="MobiDB-lite"/>
    </source>
</evidence>
<accession>A0A8J8NTQ2</accession>
<evidence type="ECO:0000256" key="3">
    <source>
        <dbReference type="SAM" id="Phobius"/>
    </source>
</evidence>
<evidence type="ECO:0000313" key="5">
    <source>
        <dbReference type="Proteomes" id="UP000785679"/>
    </source>
</evidence>
<name>A0A8J8NTQ2_HALGN</name>
<keyword evidence="1" id="KW-0175">Coiled coil</keyword>
<keyword evidence="5" id="KW-1185">Reference proteome</keyword>
<feature type="coiled-coil region" evidence="1">
    <location>
        <begin position="375"/>
        <end position="431"/>
    </location>
</feature>
<keyword evidence="3" id="KW-0472">Membrane</keyword>
<evidence type="ECO:0000313" key="4">
    <source>
        <dbReference type="EMBL" id="TNV81462.1"/>
    </source>
</evidence>
<keyword evidence="3" id="KW-1133">Transmembrane helix</keyword>
<reference evidence="4" key="1">
    <citation type="submission" date="2019-06" db="EMBL/GenBank/DDBJ databases">
        <authorList>
            <person name="Zheng W."/>
        </authorList>
    </citation>
    <scope>NUCLEOTIDE SEQUENCE</scope>
    <source>
        <strain evidence="4">QDHG01</strain>
    </source>
</reference>
<protein>
    <submittedName>
        <fullName evidence="4">Uncharacterized protein</fullName>
    </submittedName>
</protein>
<feature type="region of interest" description="Disordered" evidence="2">
    <location>
        <begin position="309"/>
        <end position="342"/>
    </location>
</feature>
<organism evidence="4 5">
    <name type="scientific">Halteria grandinella</name>
    <dbReference type="NCBI Taxonomy" id="5974"/>
    <lineage>
        <taxon>Eukaryota</taxon>
        <taxon>Sar</taxon>
        <taxon>Alveolata</taxon>
        <taxon>Ciliophora</taxon>
        <taxon>Intramacronucleata</taxon>
        <taxon>Spirotrichea</taxon>
        <taxon>Stichotrichia</taxon>
        <taxon>Sporadotrichida</taxon>
        <taxon>Halteriidae</taxon>
        <taxon>Halteria</taxon>
    </lineage>
</organism>
<dbReference type="Proteomes" id="UP000785679">
    <property type="component" value="Unassembled WGS sequence"/>
</dbReference>
<feature type="transmembrane region" description="Helical" evidence="3">
    <location>
        <begin position="641"/>
        <end position="660"/>
    </location>
</feature>
<proteinExistence type="predicted"/>
<feature type="coiled-coil region" evidence="1">
    <location>
        <begin position="456"/>
        <end position="494"/>
    </location>
</feature>
<evidence type="ECO:0000256" key="1">
    <source>
        <dbReference type="SAM" id="Coils"/>
    </source>
</evidence>
<keyword evidence="3" id="KW-0812">Transmembrane</keyword>
<feature type="coiled-coil region" evidence="1">
    <location>
        <begin position="602"/>
        <end position="629"/>
    </location>
</feature>
<dbReference type="OrthoDB" id="10646383at2759"/>
<dbReference type="EMBL" id="RRYP01006121">
    <property type="protein sequence ID" value="TNV81462.1"/>
    <property type="molecule type" value="Genomic_DNA"/>
</dbReference>